<keyword evidence="7 15" id="KW-0238">DNA-binding</keyword>
<keyword evidence="4" id="KW-0902">Two-component regulatory system</keyword>
<keyword evidence="9" id="KW-0804">Transcription</keyword>
<keyword evidence="5" id="KW-0805">Transcription regulation</keyword>
<evidence type="ECO:0000256" key="15">
    <source>
        <dbReference type="PROSITE-ProRule" id="PRU01091"/>
    </source>
</evidence>
<evidence type="ECO:0000256" key="14">
    <source>
        <dbReference type="PROSITE-ProRule" id="PRU00169"/>
    </source>
</evidence>
<evidence type="ECO:0000256" key="3">
    <source>
        <dbReference type="ARBA" id="ARBA00022553"/>
    </source>
</evidence>
<evidence type="ECO:0000256" key="2">
    <source>
        <dbReference type="ARBA" id="ARBA00022490"/>
    </source>
</evidence>
<dbReference type="PROSITE" id="PS50110">
    <property type="entry name" value="RESPONSE_REGULATORY"/>
    <property type="match status" value="1"/>
</dbReference>
<feature type="domain" description="OmpR/PhoB-type" evidence="17">
    <location>
        <begin position="126"/>
        <end position="224"/>
    </location>
</feature>
<dbReference type="EMBL" id="VMSJ01000005">
    <property type="protein sequence ID" value="TVT27094.1"/>
    <property type="molecule type" value="Genomic_DNA"/>
</dbReference>
<sequence length="226" mass="26206">MARVLVVDDDKNTLKFVRLHLEEEGYDVIEATDGRDALKKLKTLPCDIAVVDVMMPFMDGISLTKEIRNTYDIPIIILTAKDQIDDKAVGFEAGTDDYLTKPFETKELVFRIKALLRRYVDSESDNDPIRLGNILILHENYSIKIDTKTIKLPLKEFELLYLLAKNSQRVFSREQIIENVWDLDFEGDNRTVDVHIKRLRQRFSHLSVPFSIRTVRGVGYTLEMNQ</sequence>
<evidence type="ECO:0000259" key="16">
    <source>
        <dbReference type="PROSITE" id="PS50110"/>
    </source>
</evidence>
<comment type="subcellular location">
    <subcellularLocation>
        <location evidence="1">Cytoplasm</location>
    </subcellularLocation>
</comment>
<dbReference type="GO" id="GO:0005829">
    <property type="term" value="C:cytosol"/>
    <property type="evidence" value="ECO:0007669"/>
    <property type="project" value="TreeGrafter"/>
</dbReference>
<proteinExistence type="predicted"/>
<dbReference type="Gene3D" id="3.40.50.2300">
    <property type="match status" value="1"/>
</dbReference>
<dbReference type="InterPro" id="IPR011006">
    <property type="entry name" value="CheY-like_superfamily"/>
</dbReference>
<dbReference type="InterPro" id="IPR001789">
    <property type="entry name" value="Sig_transdc_resp-reg_receiver"/>
</dbReference>
<dbReference type="RefSeq" id="WP_145290228.1">
    <property type="nucleotide sequence ID" value="NZ_VMSJ01000005.1"/>
</dbReference>
<evidence type="ECO:0000256" key="9">
    <source>
        <dbReference type="ARBA" id="ARBA00023163"/>
    </source>
</evidence>
<dbReference type="FunFam" id="1.10.10.10:FF:000018">
    <property type="entry name" value="DNA-binding response regulator ResD"/>
    <property type="match status" value="1"/>
</dbReference>
<dbReference type="InterPro" id="IPR039420">
    <property type="entry name" value="WalR-like"/>
</dbReference>
<keyword evidence="2" id="KW-0963">Cytoplasm</keyword>
<evidence type="ECO:0000256" key="11">
    <source>
        <dbReference type="ARBA" id="ARBA00039976"/>
    </source>
</evidence>
<evidence type="ECO:0000256" key="13">
    <source>
        <dbReference type="ARBA" id="ARBA00042383"/>
    </source>
</evidence>
<organism evidence="18 19">
    <name type="scientific">Salinicoccus cyprini</name>
    <dbReference type="NCBI Taxonomy" id="2493691"/>
    <lineage>
        <taxon>Bacteria</taxon>
        <taxon>Bacillati</taxon>
        <taxon>Bacillota</taxon>
        <taxon>Bacilli</taxon>
        <taxon>Bacillales</taxon>
        <taxon>Staphylococcaceae</taxon>
        <taxon>Salinicoccus</taxon>
    </lineage>
</organism>
<evidence type="ECO:0000313" key="19">
    <source>
        <dbReference type="Proteomes" id="UP000315103"/>
    </source>
</evidence>
<dbReference type="CDD" id="cd17574">
    <property type="entry name" value="REC_OmpR"/>
    <property type="match status" value="1"/>
</dbReference>
<dbReference type="PROSITE" id="PS51755">
    <property type="entry name" value="OMPR_PHOB"/>
    <property type="match status" value="1"/>
</dbReference>
<dbReference type="GO" id="GO:0006355">
    <property type="term" value="P:regulation of DNA-templated transcription"/>
    <property type="evidence" value="ECO:0007669"/>
    <property type="project" value="InterPro"/>
</dbReference>
<dbReference type="OrthoDB" id="9790442at2"/>
<keyword evidence="3 14" id="KW-0597">Phosphoprotein</keyword>
<dbReference type="AlphaFoldDB" id="A0A558AS56"/>
<evidence type="ECO:0000256" key="10">
    <source>
        <dbReference type="ARBA" id="ARBA00037471"/>
    </source>
</evidence>
<comment type="caution">
    <text evidence="18">The sequence shown here is derived from an EMBL/GenBank/DDBJ whole genome shotgun (WGS) entry which is preliminary data.</text>
</comment>
<evidence type="ECO:0000256" key="1">
    <source>
        <dbReference type="ARBA" id="ARBA00004496"/>
    </source>
</evidence>
<dbReference type="Gene3D" id="1.10.10.10">
    <property type="entry name" value="Winged helix-like DNA-binding domain superfamily/Winged helix DNA-binding domain"/>
    <property type="match status" value="1"/>
</dbReference>
<keyword evidence="8" id="KW-0010">Activator</keyword>
<dbReference type="Pfam" id="PF00486">
    <property type="entry name" value="Trans_reg_C"/>
    <property type="match status" value="1"/>
</dbReference>
<keyword evidence="19" id="KW-1185">Reference proteome</keyword>
<dbReference type="PANTHER" id="PTHR48111:SF49">
    <property type="entry name" value="HEME RESPONSE REGULATOR HSSR"/>
    <property type="match status" value="1"/>
</dbReference>
<evidence type="ECO:0000259" key="17">
    <source>
        <dbReference type="PROSITE" id="PS51755"/>
    </source>
</evidence>
<feature type="DNA-binding region" description="OmpR/PhoB-type" evidence="15">
    <location>
        <begin position="126"/>
        <end position="224"/>
    </location>
</feature>
<protein>
    <recommendedName>
        <fullName evidence="11">Heme response regulator HssR</fullName>
    </recommendedName>
    <alternativeName>
        <fullName evidence="13">Staphylococcal respiratory response protein A</fullName>
    </alternativeName>
    <alternativeName>
        <fullName evidence="12">Transcriptional regulatory protein SrrA</fullName>
    </alternativeName>
</protein>
<dbReference type="SMART" id="SM00862">
    <property type="entry name" value="Trans_reg_C"/>
    <property type="match status" value="1"/>
</dbReference>
<evidence type="ECO:0000256" key="5">
    <source>
        <dbReference type="ARBA" id="ARBA00023015"/>
    </source>
</evidence>
<evidence type="ECO:0000256" key="7">
    <source>
        <dbReference type="ARBA" id="ARBA00023125"/>
    </source>
</evidence>
<evidence type="ECO:0000256" key="6">
    <source>
        <dbReference type="ARBA" id="ARBA00023026"/>
    </source>
</evidence>
<gene>
    <name evidence="18" type="ORF">FO441_11395</name>
</gene>
<feature type="domain" description="Response regulatory" evidence="16">
    <location>
        <begin position="3"/>
        <end position="116"/>
    </location>
</feature>
<dbReference type="InterPro" id="IPR001867">
    <property type="entry name" value="OmpR/PhoB-type_DNA-bd"/>
</dbReference>
<dbReference type="GO" id="GO:0032993">
    <property type="term" value="C:protein-DNA complex"/>
    <property type="evidence" value="ECO:0007669"/>
    <property type="project" value="TreeGrafter"/>
</dbReference>
<keyword evidence="6" id="KW-0843">Virulence</keyword>
<dbReference type="FunFam" id="3.40.50.2300:FF:000001">
    <property type="entry name" value="DNA-binding response regulator PhoB"/>
    <property type="match status" value="1"/>
</dbReference>
<reference evidence="18 19" key="1">
    <citation type="submission" date="2019-07" db="EMBL/GenBank/DDBJ databases">
        <title>Salinicoccus cyprini sp. nov., isolated from gastro-intestinal tract of mirror carp, Cyprinus carpio var. specularis, collected from Gobind Sagar Reservoir, Himachal Pradesh, India.</title>
        <authorList>
            <person name="Talwar C."/>
            <person name="Singh A.K."/>
            <person name="Lal R."/>
            <person name="Negi R.K."/>
        </authorList>
    </citation>
    <scope>NUCLEOTIDE SEQUENCE [LARGE SCALE GENOMIC DNA]</scope>
    <source>
        <strain evidence="18 19">CT19</strain>
    </source>
</reference>
<evidence type="ECO:0000256" key="4">
    <source>
        <dbReference type="ARBA" id="ARBA00023012"/>
    </source>
</evidence>
<dbReference type="SUPFAM" id="SSF52172">
    <property type="entry name" value="CheY-like"/>
    <property type="match status" value="1"/>
</dbReference>
<dbReference type="GO" id="GO:0000156">
    <property type="term" value="F:phosphorelay response regulator activity"/>
    <property type="evidence" value="ECO:0007669"/>
    <property type="project" value="TreeGrafter"/>
</dbReference>
<evidence type="ECO:0000256" key="8">
    <source>
        <dbReference type="ARBA" id="ARBA00023159"/>
    </source>
</evidence>
<dbReference type="Gene3D" id="6.10.250.690">
    <property type="match status" value="1"/>
</dbReference>
<evidence type="ECO:0000256" key="12">
    <source>
        <dbReference type="ARBA" id="ARBA00040489"/>
    </source>
</evidence>
<dbReference type="Proteomes" id="UP000315103">
    <property type="component" value="Unassembled WGS sequence"/>
</dbReference>
<dbReference type="SMART" id="SM00448">
    <property type="entry name" value="REC"/>
    <property type="match status" value="1"/>
</dbReference>
<dbReference type="InterPro" id="IPR036388">
    <property type="entry name" value="WH-like_DNA-bd_sf"/>
</dbReference>
<dbReference type="CDD" id="cd00383">
    <property type="entry name" value="trans_reg_C"/>
    <property type="match status" value="1"/>
</dbReference>
<feature type="modified residue" description="4-aspartylphosphate" evidence="14">
    <location>
        <position position="52"/>
    </location>
</feature>
<evidence type="ECO:0000313" key="18">
    <source>
        <dbReference type="EMBL" id="TVT27094.1"/>
    </source>
</evidence>
<dbReference type="PANTHER" id="PTHR48111">
    <property type="entry name" value="REGULATOR OF RPOS"/>
    <property type="match status" value="1"/>
</dbReference>
<comment type="function">
    <text evidence="10">Member of the two-component regulatory system HssS/HssR involved in intracellular heme homeostasis and tempering of staphylococcal virulence. Phosphorylated HssR binds to a direct repeat sequence within hrtAB promoter and activates the expression of hrtAB, an efflux pump, in response to extracellular heme, hemin, hemoglobin or blood.</text>
</comment>
<accession>A0A558AS56</accession>
<name>A0A558AS56_9STAP</name>
<dbReference type="GO" id="GO:0000976">
    <property type="term" value="F:transcription cis-regulatory region binding"/>
    <property type="evidence" value="ECO:0007669"/>
    <property type="project" value="TreeGrafter"/>
</dbReference>
<dbReference type="Pfam" id="PF00072">
    <property type="entry name" value="Response_reg"/>
    <property type="match status" value="1"/>
</dbReference>